<dbReference type="PANTHER" id="PTHR11431">
    <property type="entry name" value="FERRITIN"/>
    <property type="match status" value="1"/>
</dbReference>
<dbReference type="GO" id="GO:0006826">
    <property type="term" value="P:iron ion transport"/>
    <property type="evidence" value="ECO:0007669"/>
    <property type="project" value="InterPro"/>
</dbReference>
<dbReference type="GO" id="GO:0042802">
    <property type="term" value="F:identical protein binding"/>
    <property type="evidence" value="ECO:0007669"/>
    <property type="project" value="UniProtKB-ARBA"/>
</dbReference>
<protein>
    <recommendedName>
        <fullName evidence="7">Ferritin</fullName>
        <ecNumber evidence="7">1.16.3.2</ecNumber>
    </recommendedName>
</protein>
<dbReference type="InterPro" id="IPR009078">
    <property type="entry name" value="Ferritin-like_SF"/>
</dbReference>
<dbReference type="PROSITE" id="PS50905">
    <property type="entry name" value="FERRITIN_LIKE"/>
    <property type="match status" value="1"/>
</dbReference>
<sequence length="162" mass="18395">MDAKLKEALNEQVKNELYSAYLYLSMAAYCDGKNLPGFAHWLKVQAKEEVGHAMKIFDFIVDVGEQVILKAIDQPPTDFSSPTEVFEKTLEHEKKVTSMINNLVKLAKQADDNPTLFMLQWFVNEQVEEEKNAAYILETLKTIKEAGPALIMLDKELGKREG</sequence>
<dbReference type="Proteomes" id="UP000485562">
    <property type="component" value="Unassembled WGS sequence"/>
</dbReference>
<dbReference type="InterPro" id="IPR009040">
    <property type="entry name" value="Ferritin-like_diiron"/>
</dbReference>
<dbReference type="PANTHER" id="PTHR11431:SF127">
    <property type="entry name" value="BACTERIAL NON-HEME FERRITIN"/>
    <property type="match status" value="1"/>
</dbReference>
<evidence type="ECO:0000256" key="1">
    <source>
        <dbReference type="ARBA" id="ARBA00006950"/>
    </source>
</evidence>
<keyword evidence="5 6" id="KW-0408">Iron</keyword>
<dbReference type="SUPFAM" id="SSF47240">
    <property type="entry name" value="Ferritin-like"/>
    <property type="match status" value="1"/>
</dbReference>
<feature type="binding site" evidence="6">
    <location>
        <position position="16"/>
    </location>
    <ligand>
        <name>Fe cation</name>
        <dbReference type="ChEBI" id="CHEBI:24875"/>
        <label>1</label>
    </ligand>
</feature>
<evidence type="ECO:0000256" key="3">
    <source>
        <dbReference type="ARBA" id="ARBA00022723"/>
    </source>
</evidence>
<feature type="binding site" evidence="6">
    <location>
        <position position="93"/>
    </location>
    <ligand>
        <name>Fe cation</name>
        <dbReference type="ChEBI" id="CHEBI:24875"/>
        <label>1</label>
    </ligand>
</feature>
<reference evidence="9" key="1">
    <citation type="submission" date="2017-02" db="EMBL/GenBank/DDBJ databases">
        <title>Delving into the versatile metabolic prowess of the omnipresent phylum Bacteroidetes.</title>
        <authorList>
            <person name="Nobu M.K."/>
            <person name="Mei R."/>
            <person name="Narihiro T."/>
            <person name="Kuroda K."/>
            <person name="Liu W.-T."/>
        </authorList>
    </citation>
    <scope>NUCLEOTIDE SEQUENCE</scope>
    <source>
        <strain evidence="9">ADurb.Bin131</strain>
    </source>
</reference>
<gene>
    <name evidence="9" type="primary">ftnA</name>
    <name evidence="9" type="ORF">BWX89_00750</name>
</gene>
<comment type="function">
    <text evidence="7">Iron-storage protein.</text>
</comment>
<keyword evidence="4 9" id="KW-0560">Oxidoreductase</keyword>
<evidence type="ECO:0000256" key="4">
    <source>
        <dbReference type="ARBA" id="ARBA00023002"/>
    </source>
</evidence>
<comment type="similarity">
    <text evidence="1 7">Belongs to the ferritin family. Prokaryotic subfamily.</text>
</comment>
<dbReference type="EC" id="1.16.3.2" evidence="7"/>
<comment type="caution">
    <text evidence="9">The sequence shown here is derived from an EMBL/GenBank/DDBJ whole genome shotgun (WGS) entry which is preliminary data.</text>
</comment>
<dbReference type="FunFam" id="1.20.1260.10:FF:000001">
    <property type="entry name" value="Non-heme ferritin"/>
    <property type="match status" value="1"/>
</dbReference>
<dbReference type="CDD" id="cd01055">
    <property type="entry name" value="Nonheme_Ferritin"/>
    <property type="match status" value="1"/>
</dbReference>
<dbReference type="InterPro" id="IPR001519">
    <property type="entry name" value="Ferritin"/>
</dbReference>
<evidence type="ECO:0000256" key="5">
    <source>
        <dbReference type="ARBA" id="ARBA00023004"/>
    </source>
</evidence>
<dbReference type="Pfam" id="PF00210">
    <property type="entry name" value="Ferritin"/>
    <property type="match status" value="1"/>
</dbReference>
<evidence type="ECO:0000256" key="2">
    <source>
        <dbReference type="ARBA" id="ARBA00022434"/>
    </source>
</evidence>
<dbReference type="GO" id="GO:0005829">
    <property type="term" value="C:cytosol"/>
    <property type="evidence" value="ECO:0007669"/>
    <property type="project" value="TreeGrafter"/>
</dbReference>
<evidence type="ECO:0000256" key="6">
    <source>
        <dbReference type="PIRSR" id="PIRSR601519-1"/>
    </source>
</evidence>
<evidence type="ECO:0000256" key="7">
    <source>
        <dbReference type="RuleBase" id="RU361145"/>
    </source>
</evidence>
<feature type="binding site" evidence="6">
    <location>
        <position position="126"/>
    </location>
    <ligand>
        <name>Fe cation</name>
        <dbReference type="ChEBI" id="CHEBI:24875"/>
        <label>1</label>
    </ligand>
</feature>
<evidence type="ECO:0000313" key="9">
    <source>
        <dbReference type="EMBL" id="OQB73888.1"/>
    </source>
</evidence>
<dbReference type="GO" id="GO:0008198">
    <property type="term" value="F:ferrous iron binding"/>
    <property type="evidence" value="ECO:0007669"/>
    <property type="project" value="TreeGrafter"/>
</dbReference>
<dbReference type="InterPro" id="IPR012347">
    <property type="entry name" value="Ferritin-like"/>
</dbReference>
<keyword evidence="3 6" id="KW-0479">Metal-binding</keyword>
<dbReference type="GO" id="GO:0004322">
    <property type="term" value="F:ferroxidase activity"/>
    <property type="evidence" value="ECO:0007669"/>
    <property type="project" value="TreeGrafter"/>
</dbReference>
<evidence type="ECO:0000259" key="8">
    <source>
        <dbReference type="PROSITE" id="PS50905"/>
    </source>
</evidence>
<keyword evidence="7" id="KW-0963">Cytoplasm</keyword>
<dbReference type="InterPro" id="IPR008331">
    <property type="entry name" value="Ferritin_DPS_dom"/>
</dbReference>
<dbReference type="EMBL" id="MWDQ01000059">
    <property type="protein sequence ID" value="OQB73888.1"/>
    <property type="molecule type" value="Genomic_DNA"/>
</dbReference>
<name>A0A1V6CAI3_UNCT6</name>
<feature type="binding site" evidence="6">
    <location>
        <position position="52"/>
    </location>
    <ligand>
        <name>Fe cation</name>
        <dbReference type="ChEBI" id="CHEBI:24875"/>
        <label>1</label>
    </ligand>
</feature>
<keyword evidence="2 7" id="KW-0409">Iron storage</keyword>
<dbReference type="GO" id="GO:0008199">
    <property type="term" value="F:ferric iron binding"/>
    <property type="evidence" value="ECO:0007669"/>
    <property type="project" value="InterPro"/>
</dbReference>
<dbReference type="GO" id="GO:0006879">
    <property type="term" value="P:intracellular iron ion homeostasis"/>
    <property type="evidence" value="ECO:0007669"/>
    <property type="project" value="UniProtKB-KW"/>
</dbReference>
<dbReference type="Gene3D" id="1.20.1260.10">
    <property type="match status" value="1"/>
</dbReference>
<dbReference type="AlphaFoldDB" id="A0A1V6CAI3"/>
<feature type="domain" description="Ferritin-like diiron" evidence="8">
    <location>
        <begin position="1"/>
        <end position="144"/>
    </location>
</feature>
<proteinExistence type="inferred from homology"/>
<comment type="subcellular location">
    <subcellularLocation>
        <location evidence="7">Cytoplasm</location>
    </subcellularLocation>
</comment>
<dbReference type="InterPro" id="IPR041719">
    <property type="entry name" value="Ferritin_prok"/>
</dbReference>
<accession>A0A1V6CAI3</accession>
<organism evidence="9">
    <name type="scientific">candidate division TA06 bacterium ADurb.Bin131</name>
    <dbReference type="NCBI Taxonomy" id="1852827"/>
    <lineage>
        <taxon>Bacteria</taxon>
        <taxon>Bacteria division TA06</taxon>
    </lineage>
</organism>
<comment type="catalytic activity">
    <reaction evidence="7">
        <text>4 Fe(2+) + O2 + 6 H2O = 4 iron(III) oxide-hydroxide + 12 H(+)</text>
        <dbReference type="Rhea" id="RHEA:11972"/>
        <dbReference type="ChEBI" id="CHEBI:15377"/>
        <dbReference type="ChEBI" id="CHEBI:15378"/>
        <dbReference type="ChEBI" id="CHEBI:15379"/>
        <dbReference type="ChEBI" id="CHEBI:29033"/>
        <dbReference type="ChEBI" id="CHEBI:78619"/>
        <dbReference type="EC" id="1.16.3.2"/>
    </reaction>
</comment>
<feature type="binding site" evidence="6">
    <location>
        <position position="49"/>
    </location>
    <ligand>
        <name>Fe cation</name>
        <dbReference type="ChEBI" id="CHEBI:24875"/>
        <label>1</label>
    </ligand>
</feature>